<protein>
    <submittedName>
        <fullName evidence="1">Uncharacterized protein</fullName>
    </submittedName>
</protein>
<evidence type="ECO:0000313" key="1">
    <source>
        <dbReference type="EMBL" id="ACA68959.1"/>
    </source>
</evidence>
<reference evidence="1" key="1">
    <citation type="submission" date="2008-02" db="EMBL/GenBank/DDBJ databases">
        <title>Complete sequence of Yersinia pseudotuberculosis YPIII.</title>
        <authorList>
            <consortium name="US DOE Joint Genome Institute"/>
            <person name="Challacombe J.F."/>
            <person name="Bruce D."/>
            <person name="Detter J.C."/>
            <person name="Green L."/>
            <person name="Land M."/>
            <person name="Munk C."/>
            <person name="Lindler L.E."/>
            <person name="Nikolich M.P."/>
            <person name="Brettin T."/>
        </authorList>
    </citation>
    <scope>NUCLEOTIDE SEQUENCE</scope>
    <source>
        <strain evidence="1">YPIII</strain>
    </source>
</reference>
<dbReference type="AlphaFoldDB" id="A0A0H3B4G4"/>
<gene>
    <name evidence="1" type="ordered locus">YPK_2682</name>
</gene>
<proteinExistence type="predicted"/>
<accession>A0A0H3B4G4</accession>
<organism evidence="1">
    <name type="scientific">Yersinia pseudotuberculosis serotype O:3 (strain YPIII)</name>
    <dbReference type="NCBI Taxonomy" id="502800"/>
    <lineage>
        <taxon>Bacteria</taxon>
        <taxon>Pseudomonadati</taxon>
        <taxon>Pseudomonadota</taxon>
        <taxon>Gammaproteobacteria</taxon>
        <taxon>Enterobacterales</taxon>
        <taxon>Yersiniaceae</taxon>
        <taxon>Yersinia</taxon>
    </lineage>
</organism>
<dbReference type="EMBL" id="CP000950">
    <property type="protein sequence ID" value="ACA68959.1"/>
    <property type="molecule type" value="Genomic_DNA"/>
</dbReference>
<name>A0A0H3B4G4_YERPY</name>
<dbReference type="KEGG" id="ypy:YPK_2682"/>
<sequence length="44" mass="4950">MVIKEEFNDVSDINNHLPSSYNANLTATAKLAVAFYRAIFILFS</sequence>